<feature type="region of interest" description="Disordered" evidence="1">
    <location>
        <begin position="210"/>
        <end position="257"/>
    </location>
</feature>
<dbReference type="EMBL" id="KQ085907">
    <property type="protein sequence ID" value="KLO17253.1"/>
    <property type="molecule type" value="Genomic_DNA"/>
</dbReference>
<evidence type="ECO:0000313" key="2">
    <source>
        <dbReference type="EMBL" id="KLO17253.1"/>
    </source>
</evidence>
<protein>
    <submittedName>
        <fullName evidence="2">Uncharacterized protein</fullName>
    </submittedName>
</protein>
<reference evidence="2 3" key="1">
    <citation type="submission" date="2015-04" db="EMBL/GenBank/DDBJ databases">
        <title>Complete genome sequence of Schizopora paradoxa KUC8140, a cosmopolitan wood degrader in East Asia.</title>
        <authorList>
            <consortium name="DOE Joint Genome Institute"/>
            <person name="Min B."/>
            <person name="Park H."/>
            <person name="Jang Y."/>
            <person name="Kim J.-J."/>
            <person name="Kim K.H."/>
            <person name="Pangilinan J."/>
            <person name="Lipzen A."/>
            <person name="Riley R."/>
            <person name="Grigoriev I.V."/>
            <person name="Spatafora J.W."/>
            <person name="Choi I.-G."/>
        </authorList>
    </citation>
    <scope>NUCLEOTIDE SEQUENCE [LARGE SCALE GENOMIC DNA]</scope>
    <source>
        <strain evidence="2 3">KUC8140</strain>
    </source>
</reference>
<feature type="region of interest" description="Disordered" evidence="1">
    <location>
        <begin position="23"/>
        <end position="74"/>
    </location>
</feature>
<evidence type="ECO:0000256" key="1">
    <source>
        <dbReference type="SAM" id="MobiDB-lite"/>
    </source>
</evidence>
<organism evidence="2 3">
    <name type="scientific">Schizopora paradoxa</name>
    <dbReference type="NCBI Taxonomy" id="27342"/>
    <lineage>
        <taxon>Eukaryota</taxon>
        <taxon>Fungi</taxon>
        <taxon>Dikarya</taxon>
        <taxon>Basidiomycota</taxon>
        <taxon>Agaricomycotina</taxon>
        <taxon>Agaricomycetes</taxon>
        <taxon>Hymenochaetales</taxon>
        <taxon>Schizoporaceae</taxon>
        <taxon>Schizopora</taxon>
    </lineage>
</organism>
<feature type="compositionally biased region" description="Low complexity" evidence="1">
    <location>
        <begin position="223"/>
        <end position="234"/>
    </location>
</feature>
<feature type="compositionally biased region" description="Low complexity" evidence="1">
    <location>
        <begin position="31"/>
        <end position="41"/>
    </location>
</feature>
<keyword evidence="3" id="KW-1185">Reference proteome</keyword>
<feature type="compositionally biased region" description="Polar residues" evidence="1">
    <location>
        <begin position="235"/>
        <end position="250"/>
    </location>
</feature>
<dbReference type="AlphaFoldDB" id="A0A0H2S6E7"/>
<dbReference type="InParanoid" id="A0A0H2S6E7"/>
<accession>A0A0H2S6E7</accession>
<name>A0A0H2S6E7_9AGAM</name>
<gene>
    <name evidence="2" type="ORF">SCHPADRAFT_179765</name>
</gene>
<proteinExistence type="predicted"/>
<dbReference type="Proteomes" id="UP000053477">
    <property type="component" value="Unassembled WGS sequence"/>
</dbReference>
<sequence>MHLANFELLVVYSCDADETDNLRLPYPPSPASSLPPATPTRCPSASTLMSSGFIGQHYPDSPSSRQGASGGGFSGFQTPLHDGQLFSPVDMSAQPFDSANGLRWLSPSSAISRMTNFSRSSSSSSLSSLGEGALNGLTPTAMMQMGCLDMFGEPPSTYDAGLSNFLPWHGEDSSLDAACGSLGPAFTLSNTSPVSDDYSPTSNVFTWPPLTGSASDVSPPPSSHSSLPSTPTHPRQTQQRFSSLPTTSVMDSLPPWM</sequence>
<evidence type="ECO:0000313" key="3">
    <source>
        <dbReference type="Proteomes" id="UP000053477"/>
    </source>
</evidence>